<dbReference type="EMBL" id="MDCO01000012">
    <property type="protein sequence ID" value="OEJ13946.1"/>
    <property type="molecule type" value="Genomic_DNA"/>
</dbReference>
<reference evidence="1 2" key="1">
    <citation type="submission" date="2016-08" db="EMBL/GenBank/DDBJ databases">
        <title>Characterization and recognition of Brachyspira hampsonii sp. nov., a novel intestinal spirochete that is pathogenic to pigs.</title>
        <authorList>
            <person name="Mirajkar N."/>
            <person name="La T."/>
            <person name="Phillips N."/>
            <person name="Hampson D."/>
            <person name="Gebhart C."/>
        </authorList>
    </citation>
    <scope>NUCLEOTIDE SEQUENCE [LARGE SCALE GENOMIC DNA]</scope>
    <source>
        <strain evidence="1 2">P280/1</strain>
    </source>
</reference>
<evidence type="ECO:0000313" key="2">
    <source>
        <dbReference type="Proteomes" id="UP000095247"/>
    </source>
</evidence>
<evidence type="ECO:0008006" key="3">
    <source>
        <dbReference type="Google" id="ProtNLM"/>
    </source>
</evidence>
<dbReference type="AlphaFoldDB" id="A0A1E5NCQ4"/>
<name>A0A1E5NCQ4_9SPIR</name>
<proteinExistence type="predicted"/>
<gene>
    <name evidence="1" type="ORF">BFL38_04195</name>
</gene>
<comment type="caution">
    <text evidence="1">The sequence shown here is derived from an EMBL/GenBank/DDBJ whole genome shotgun (WGS) entry which is preliminary data.</text>
</comment>
<dbReference type="RefSeq" id="WP_069727245.1">
    <property type="nucleotide sequence ID" value="NZ_MDCO01000012.1"/>
</dbReference>
<organism evidence="1 2">
    <name type="scientific">Brachyspira hampsonii</name>
    <dbReference type="NCBI Taxonomy" id="1287055"/>
    <lineage>
        <taxon>Bacteria</taxon>
        <taxon>Pseudomonadati</taxon>
        <taxon>Spirochaetota</taxon>
        <taxon>Spirochaetia</taxon>
        <taxon>Brachyspirales</taxon>
        <taxon>Brachyspiraceae</taxon>
        <taxon>Brachyspira</taxon>
    </lineage>
</organism>
<dbReference type="Gene3D" id="3.40.470.10">
    <property type="entry name" value="Uracil-DNA glycosylase-like domain"/>
    <property type="match status" value="1"/>
</dbReference>
<accession>A0A1E5NCQ4</accession>
<sequence>MNIEKHIFDDINFFPNKMKILILGTFPVPLYSNKEKFSKLSIKEQNNAWYYSSKRSEFWKIIADCFDIDYKNGSDFIFNKSKKKKIFEENKIGIADVFLKCERKNENSSKDTDLIILEYNNILSNIVTDENNYKDLELIIFTSRFTENHFFKIINDIKYGIEESKEAYQYYNYGANEKCISIDIINAIRERYLYVNSLRKIKLATITLKISPIKGVSLYSTKKELYKYYLNNTKNKS</sequence>
<dbReference type="InterPro" id="IPR036895">
    <property type="entry name" value="Uracil-DNA_glycosylase-like_sf"/>
</dbReference>
<dbReference type="Proteomes" id="UP000095247">
    <property type="component" value="Unassembled WGS sequence"/>
</dbReference>
<protein>
    <recommendedName>
        <fullName evidence="3">DNA glycosylase</fullName>
    </recommendedName>
</protein>
<evidence type="ECO:0000313" key="1">
    <source>
        <dbReference type="EMBL" id="OEJ13946.1"/>
    </source>
</evidence>